<sequence length="416" mass="48089">MAPLALSSAALSLLLTISSVSVSAIPVTYSLERDQSECLFAPLRMNELLTTSIFVSGGEELIARTRLQGPIAPLAVSSSAEVMAASMRLDKLSTDKKNLAIDRQEELDFENLYEDDAYMDDDDYMDDDYYDEIDDKALMAELDDDMDDVAFKDYYYMDDDDEYMFMEDDGMDDMEISEVRKLKEERMAENPQERMKAQAAKRESKDAQMKNMKEKRDENRRKKIAEIKNNKKRAKAEQRSKERAKKREHAHLEEGDPVEKTFMAEEEGWYRFCAEASRVAVEVEFELRQSSELGKPNKKTGHVQTYERHDMVRHEKKLMESLSRATKDKNVESGVKPEDLEKTKNAIAKMNRLLNEIREKQVNERHRLSIHKAVNEHSHSRMVVGSLLETVFYIAVSGFQVYTIRKWFSGNSLLGY</sequence>
<dbReference type="SMART" id="SM01190">
    <property type="entry name" value="EMP24_GP25L"/>
    <property type="match status" value="1"/>
</dbReference>
<evidence type="ECO:0000256" key="2">
    <source>
        <dbReference type="SAM" id="SignalP"/>
    </source>
</evidence>
<evidence type="ECO:0000256" key="1">
    <source>
        <dbReference type="SAM" id="MobiDB-lite"/>
    </source>
</evidence>
<gene>
    <name evidence="4" type="ORF">CDEB00056_LOCUS15439</name>
</gene>
<feature type="compositionally biased region" description="Basic and acidic residues" evidence="1">
    <location>
        <begin position="185"/>
        <end position="241"/>
    </location>
</feature>
<proteinExistence type="predicted"/>
<feature type="domain" description="GOLD" evidence="3">
    <location>
        <begin position="26"/>
        <end position="409"/>
    </location>
</feature>
<feature type="chain" id="PRO_5030984796" description="GOLD domain-containing protein" evidence="2">
    <location>
        <begin position="25"/>
        <end position="416"/>
    </location>
</feature>
<dbReference type="AlphaFoldDB" id="A0A7S3Q9R4"/>
<accession>A0A7S3Q9R4</accession>
<reference evidence="4" key="1">
    <citation type="submission" date="2021-01" db="EMBL/GenBank/DDBJ databases">
        <authorList>
            <person name="Corre E."/>
            <person name="Pelletier E."/>
            <person name="Niang G."/>
            <person name="Scheremetjew M."/>
            <person name="Finn R."/>
            <person name="Kale V."/>
            <person name="Holt S."/>
            <person name="Cochrane G."/>
            <person name="Meng A."/>
            <person name="Brown T."/>
            <person name="Cohen L."/>
        </authorList>
    </citation>
    <scope>NUCLEOTIDE SEQUENCE</scope>
    <source>
        <strain evidence="4">MM31A-1</strain>
    </source>
</reference>
<organism evidence="4">
    <name type="scientific">Chaetoceros debilis</name>
    <dbReference type="NCBI Taxonomy" id="122233"/>
    <lineage>
        <taxon>Eukaryota</taxon>
        <taxon>Sar</taxon>
        <taxon>Stramenopiles</taxon>
        <taxon>Ochrophyta</taxon>
        <taxon>Bacillariophyta</taxon>
        <taxon>Coscinodiscophyceae</taxon>
        <taxon>Chaetocerotophycidae</taxon>
        <taxon>Chaetocerotales</taxon>
        <taxon>Chaetocerotaceae</taxon>
        <taxon>Chaetoceros</taxon>
    </lineage>
</organism>
<keyword evidence="2" id="KW-0732">Signal</keyword>
<feature type="signal peptide" evidence="2">
    <location>
        <begin position="1"/>
        <end position="24"/>
    </location>
</feature>
<protein>
    <recommendedName>
        <fullName evidence="3">GOLD domain-containing protein</fullName>
    </recommendedName>
</protein>
<evidence type="ECO:0000313" key="4">
    <source>
        <dbReference type="EMBL" id="CAE0470586.1"/>
    </source>
</evidence>
<dbReference type="InterPro" id="IPR009038">
    <property type="entry name" value="GOLD_dom"/>
</dbReference>
<feature type="region of interest" description="Disordered" evidence="1">
    <location>
        <begin position="185"/>
        <end position="256"/>
    </location>
</feature>
<dbReference type="EMBL" id="HBIO01020050">
    <property type="protein sequence ID" value="CAE0470586.1"/>
    <property type="molecule type" value="Transcribed_RNA"/>
</dbReference>
<evidence type="ECO:0000259" key="3">
    <source>
        <dbReference type="SMART" id="SM01190"/>
    </source>
</evidence>
<name>A0A7S3Q9R4_9STRA</name>
<dbReference type="Pfam" id="PF01105">
    <property type="entry name" value="EMP24_GP25L"/>
    <property type="match status" value="1"/>
</dbReference>